<reference evidence="1" key="4">
    <citation type="submission" date="2025-09" db="UniProtKB">
        <authorList>
            <consortium name="Ensembl"/>
        </authorList>
    </citation>
    <scope>IDENTIFICATION</scope>
</reference>
<name>A0A3B1IQE7_ASTMX</name>
<organism evidence="1 2">
    <name type="scientific">Astyanax mexicanus</name>
    <name type="common">Blind cave fish</name>
    <name type="synonym">Astyanax fasciatus mexicanus</name>
    <dbReference type="NCBI Taxonomy" id="7994"/>
    <lineage>
        <taxon>Eukaryota</taxon>
        <taxon>Metazoa</taxon>
        <taxon>Chordata</taxon>
        <taxon>Craniata</taxon>
        <taxon>Vertebrata</taxon>
        <taxon>Euteleostomi</taxon>
        <taxon>Actinopterygii</taxon>
        <taxon>Neopterygii</taxon>
        <taxon>Teleostei</taxon>
        <taxon>Ostariophysi</taxon>
        <taxon>Characiformes</taxon>
        <taxon>Characoidei</taxon>
        <taxon>Acestrorhamphidae</taxon>
        <taxon>Acestrorhamphinae</taxon>
        <taxon>Astyanax</taxon>
    </lineage>
</organism>
<dbReference type="PANTHER" id="PTHR12138">
    <property type="entry name" value="PRIMATE-EXPANDED PROTEIN FAMILY"/>
    <property type="match status" value="1"/>
</dbReference>
<accession>A0A3B1IQE7</accession>
<protein>
    <submittedName>
        <fullName evidence="1">Uncharacterized protein</fullName>
    </submittedName>
</protein>
<dbReference type="InParanoid" id="A0A3B1IQE7"/>
<evidence type="ECO:0000313" key="1">
    <source>
        <dbReference type="Ensembl" id="ENSAMXP00000031961.1"/>
    </source>
</evidence>
<dbReference type="GeneTree" id="ENSGT00940000163505"/>
<reference evidence="2" key="2">
    <citation type="journal article" date="2014" name="Nat. Commun.">
        <title>The cavefish genome reveals candidate genes for eye loss.</title>
        <authorList>
            <person name="McGaugh S.E."/>
            <person name="Gross J.B."/>
            <person name="Aken B."/>
            <person name="Blin M."/>
            <person name="Borowsky R."/>
            <person name="Chalopin D."/>
            <person name="Hinaux H."/>
            <person name="Jeffery W.R."/>
            <person name="Keene A."/>
            <person name="Ma L."/>
            <person name="Minx P."/>
            <person name="Murphy D."/>
            <person name="O'Quin K.E."/>
            <person name="Retaux S."/>
            <person name="Rohner N."/>
            <person name="Searle S.M."/>
            <person name="Stahl B.A."/>
            <person name="Tabin C."/>
            <person name="Volff J.N."/>
            <person name="Yoshizawa M."/>
            <person name="Warren W.C."/>
        </authorList>
    </citation>
    <scope>NUCLEOTIDE SEQUENCE [LARGE SCALE GENOMIC DNA]</scope>
    <source>
        <strain evidence="2">female</strain>
    </source>
</reference>
<evidence type="ECO:0000313" key="2">
    <source>
        <dbReference type="Proteomes" id="UP000018467"/>
    </source>
</evidence>
<dbReference type="Proteomes" id="UP000018467">
    <property type="component" value="Unassembled WGS sequence"/>
</dbReference>
<sequence length="62" mass="6670">KEFLHCIYSLMCSGAISAHCKLRLPGSRHSPASASRVAGTTGARHHARLIFCIFSRDGVSPC</sequence>
<dbReference type="Bgee" id="ENSAMXG00000043969">
    <property type="expression patterns" value="Expressed in camera-type eye and 14 other cell types or tissues"/>
</dbReference>
<dbReference type="Ensembl" id="ENSAMXT00000045528.1">
    <property type="protein sequence ID" value="ENSAMXP00000031961.1"/>
    <property type="gene ID" value="ENSAMXG00000043969.1"/>
</dbReference>
<reference evidence="2" key="1">
    <citation type="submission" date="2013-03" db="EMBL/GenBank/DDBJ databases">
        <authorList>
            <person name="Jeffery W."/>
            <person name="Warren W."/>
            <person name="Wilson R.K."/>
        </authorList>
    </citation>
    <scope>NUCLEOTIDE SEQUENCE</scope>
    <source>
        <strain evidence="2">female</strain>
    </source>
</reference>
<dbReference type="PANTHER" id="PTHR12138:SF75">
    <property type="entry name" value="SECRETED PROTEIN"/>
    <property type="match status" value="1"/>
</dbReference>
<keyword evidence="2" id="KW-1185">Reference proteome</keyword>
<proteinExistence type="predicted"/>
<dbReference type="STRING" id="7994.ENSAMXP00000031961"/>
<dbReference type="AlphaFoldDB" id="A0A3B1IQE7"/>
<reference evidence="1" key="3">
    <citation type="submission" date="2025-08" db="UniProtKB">
        <authorList>
            <consortium name="Ensembl"/>
        </authorList>
    </citation>
    <scope>IDENTIFICATION</scope>
</reference>